<dbReference type="InterPro" id="IPR032071">
    <property type="entry name" value="DUF4806"/>
</dbReference>
<feature type="domain" description="DUF4806" evidence="2">
    <location>
        <begin position="147"/>
        <end position="227"/>
    </location>
</feature>
<organism evidence="3 4">
    <name type="scientific">Clupea harengus</name>
    <name type="common">Atlantic herring</name>
    <dbReference type="NCBI Taxonomy" id="7950"/>
    <lineage>
        <taxon>Eukaryota</taxon>
        <taxon>Metazoa</taxon>
        <taxon>Chordata</taxon>
        <taxon>Craniata</taxon>
        <taxon>Vertebrata</taxon>
        <taxon>Euteleostomi</taxon>
        <taxon>Actinopterygii</taxon>
        <taxon>Neopterygii</taxon>
        <taxon>Teleostei</taxon>
        <taxon>Clupei</taxon>
        <taxon>Clupeiformes</taxon>
        <taxon>Clupeoidei</taxon>
        <taxon>Clupeidae</taxon>
        <taxon>Clupea</taxon>
    </lineage>
</organism>
<proteinExistence type="predicted"/>
<protein>
    <submittedName>
        <fullName evidence="4">Uncharacterized protein si:dkey-187a12.4</fullName>
    </submittedName>
</protein>
<dbReference type="AlphaFoldDB" id="A0A6P3VMU4"/>
<sequence>MEQNNGNGQGWSIIQRRVEGLVNKHMADIALETLQQRLSLVSEEINHLPNELTRRDDVLKRAENVPRRSDLNFNVESLSDAHSSTGGAGEKLVSTTSSSETAAQRKIITLLVEIKEEQQRQWAVLKELQAKVQGQVCEEEEVESLDIDLPLQTMEQLDETERHLEDAAAQKRMVAHLSRMGGATVDDAVRRLMQAVLSFAVGSELNWVGRGQKRSFRSTRLQGVLFRALKRTPVGREATHHQFADVVKKWLRFAPFRQGGTGRRHINKPQAEYMCPKFHADTEGDSHSHVSPEPNDK</sequence>
<reference evidence="4" key="1">
    <citation type="submission" date="2025-08" db="UniProtKB">
        <authorList>
            <consortium name="RefSeq"/>
        </authorList>
    </citation>
    <scope>IDENTIFICATION</scope>
</reference>
<evidence type="ECO:0000259" key="2">
    <source>
        <dbReference type="Pfam" id="PF16064"/>
    </source>
</evidence>
<dbReference type="GeneID" id="105893460"/>
<dbReference type="KEGG" id="char:105893460"/>
<evidence type="ECO:0000313" key="4">
    <source>
        <dbReference type="RefSeq" id="XP_012675336.2"/>
    </source>
</evidence>
<dbReference type="Proteomes" id="UP000515152">
    <property type="component" value="Chromosome 13"/>
</dbReference>
<dbReference type="RefSeq" id="XP_012675336.2">
    <property type="nucleotide sequence ID" value="XM_012819882.3"/>
</dbReference>
<feature type="compositionally biased region" description="Polar residues" evidence="1">
    <location>
        <begin position="76"/>
        <end position="85"/>
    </location>
</feature>
<feature type="region of interest" description="Disordered" evidence="1">
    <location>
        <begin position="76"/>
        <end position="98"/>
    </location>
</feature>
<evidence type="ECO:0000313" key="3">
    <source>
        <dbReference type="Proteomes" id="UP000515152"/>
    </source>
</evidence>
<dbReference type="PANTHER" id="PTHR34153:SF2">
    <property type="entry name" value="SI:CH211-262H13.3-RELATED"/>
    <property type="match status" value="1"/>
</dbReference>
<dbReference type="PANTHER" id="PTHR34153">
    <property type="entry name" value="SI:CH211-262H13.3-RELATED-RELATED"/>
    <property type="match status" value="1"/>
</dbReference>
<name>A0A6P3VMU4_CLUHA</name>
<keyword evidence="3" id="KW-1185">Reference proteome</keyword>
<gene>
    <name evidence="4" type="primary">si:dkey-187a12.4</name>
</gene>
<accession>A0A6P3VMU4</accession>
<evidence type="ECO:0000256" key="1">
    <source>
        <dbReference type="SAM" id="MobiDB-lite"/>
    </source>
</evidence>
<dbReference type="Pfam" id="PF16064">
    <property type="entry name" value="DUF4806"/>
    <property type="match status" value="1"/>
</dbReference>
<dbReference type="OrthoDB" id="8887905at2759"/>